<organism evidence="11 12">
    <name type="scientific">Mauremys mutica</name>
    <name type="common">yellowpond turtle</name>
    <dbReference type="NCBI Taxonomy" id="74926"/>
    <lineage>
        <taxon>Eukaryota</taxon>
        <taxon>Metazoa</taxon>
        <taxon>Chordata</taxon>
        <taxon>Craniata</taxon>
        <taxon>Vertebrata</taxon>
        <taxon>Euteleostomi</taxon>
        <taxon>Archelosauria</taxon>
        <taxon>Testudinata</taxon>
        <taxon>Testudines</taxon>
        <taxon>Cryptodira</taxon>
        <taxon>Durocryptodira</taxon>
        <taxon>Testudinoidea</taxon>
        <taxon>Geoemydidae</taxon>
        <taxon>Geoemydinae</taxon>
        <taxon>Mauremys</taxon>
    </lineage>
</organism>
<dbReference type="Proteomes" id="UP000827986">
    <property type="component" value="Unassembled WGS sequence"/>
</dbReference>
<dbReference type="GO" id="GO:0044331">
    <property type="term" value="P:cell-cell adhesion mediated by cadherin"/>
    <property type="evidence" value="ECO:0007669"/>
    <property type="project" value="TreeGrafter"/>
</dbReference>
<dbReference type="GO" id="GO:0007156">
    <property type="term" value="P:homophilic cell adhesion via plasma membrane adhesion molecules"/>
    <property type="evidence" value="ECO:0007669"/>
    <property type="project" value="InterPro"/>
</dbReference>
<keyword evidence="2" id="KW-0165">Cleavage on pair of basic residues</keyword>
<dbReference type="GO" id="GO:0016342">
    <property type="term" value="C:catenin complex"/>
    <property type="evidence" value="ECO:0007669"/>
    <property type="project" value="TreeGrafter"/>
</dbReference>
<evidence type="ECO:0000256" key="1">
    <source>
        <dbReference type="ARBA" id="ARBA00004251"/>
    </source>
</evidence>
<feature type="compositionally biased region" description="Gly residues" evidence="9">
    <location>
        <begin position="93"/>
        <end position="105"/>
    </location>
</feature>
<name>A0A9D3XN16_9SAUR</name>
<keyword evidence="3" id="KW-0812">Transmembrane</keyword>
<dbReference type="GO" id="GO:0005509">
    <property type="term" value="F:calcium ion binding"/>
    <property type="evidence" value="ECO:0007669"/>
    <property type="project" value="InterPro"/>
</dbReference>
<dbReference type="GO" id="GO:0034332">
    <property type="term" value="P:adherens junction organization"/>
    <property type="evidence" value="ECO:0007669"/>
    <property type="project" value="TreeGrafter"/>
</dbReference>
<dbReference type="GO" id="GO:0008013">
    <property type="term" value="F:beta-catenin binding"/>
    <property type="evidence" value="ECO:0007669"/>
    <property type="project" value="TreeGrafter"/>
</dbReference>
<dbReference type="Gene3D" id="4.10.900.10">
    <property type="entry name" value="TCF3-CBD (Catenin binding domain)"/>
    <property type="match status" value="1"/>
</dbReference>
<dbReference type="InterPro" id="IPR027397">
    <property type="entry name" value="Catenin-bd_sf"/>
</dbReference>
<dbReference type="Pfam" id="PF01049">
    <property type="entry name" value="CADH_Y-type_LIR"/>
    <property type="match status" value="1"/>
</dbReference>
<evidence type="ECO:0000313" key="12">
    <source>
        <dbReference type="Proteomes" id="UP000827986"/>
    </source>
</evidence>
<dbReference type="GO" id="GO:0016339">
    <property type="term" value="P:calcium-dependent cell-cell adhesion via plasma membrane cell adhesion molecules"/>
    <property type="evidence" value="ECO:0007669"/>
    <property type="project" value="TreeGrafter"/>
</dbReference>
<dbReference type="AlphaFoldDB" id="A0A9D3XN16"/>
<evidence type="ECO:0000259" key="10">
    <source>
        <dbReference type="Pfam" id="PF01049"/>
    </source>
</evidence>
<accession>A0A9D3XN16</accession>
<evidence type="ECO:0000256" key="2">
    <source>
        <dbReference type="ARBA" id="ARBA00022685"/>
    </source>
</evidence>
<keyword evidence="12" id="KW-1185">Reference proteome</keyword>
<feature type="domain" description="Cadherin Y-type LIR-motif" evidence="10">
    <location>
        <begin position="60"/>
        <end position="119"/>
    </location>
</feature>
<sequence length="125" mass="12746">MAPAEQDEVRENIISYDDEGGGEADTQAFDMAALQRPPPPALPPGPPHLAACLAARLGRADADPRAPPYDSLQVYGYEGGGTPCGSLSPLGSSWGGSEGEGGDPGEWGPLFHTLAELYGGQAGPA</sequence>
<reference evidence="11" key="1">
    <citation type="submission" date="2021-09" db="EMBL/GenBank/DDBJ databases">
        <title>The genome of Mauremys mutica provides insights into the evolution of semi-aquatic lifestyle.</title>
        <authorList>
            <person name="Gong S."/>
            <person name="Gao Y."/>
        </authorList>
    </citation>
    <scope>NUCLEOTIDE SEQUENCE</scope>
    <source>
        <strain evidence="11">MM-2020</strain>
        <tissue evidence="11">Muscle</tissue>
    </source>
</reference>
<evidence type="ECO:0000256" key="5">
    <source>
        <dbReference type="ARBA" id="ARBA00022837"/>
    </source>
</evidence>
<keyword evidence="6" id="KW-1133">Transmembrane helix</keyword>
<feature type="region of interest" description="Disordered" evidence="9">
    <location>
        <begin position="1"/>
        <end position="29"/>
    </location>
</feature>
<evidence type="ECO:0000256" key="3">
    <source>
        <dbReference type="ARBA" id="ARBA00022692"/>
    </source>
</evidence>
<comment type="subcellular location">
    <subcellularLocation>
        <location evidence="1">Cell membrane</location>
        <topology evidence="1">Single-pass type I membrane protein</topology>
    </subcellularLocation>
</comment>
<evidence type="ECO:0000256" key="7">
    <source>
        <dbReference type="ARBA" id="ARBA00023136"/>
    </source>
</evidence>
<dbReference type="GO" id="GO:0007043">
    <property type="term" value="P:cell-cell junction assembly"/>
    <property type="evidence" value="ECO:0007669"/>
    <property type="project" value="TreeGrafter"/>
</dbReference>
<protein>
    <recommendedName>
        <fullName evidence="10">Cadherin Y-type LIR-motif domain-containing protein</fullName>
    </recommendedName>
</protein>
<keyword evidence="5" id="KW-0106">Calcium</keyword>
<feature type="region of interest" description="Disordered" evidence="9">
    <location>
        <begin position="88"/>
        <end position="108"/>
    </location>
</feature>
<dbReference type="GO" id="GO:0016477">
    <property type="term" value="P:cell migration"/>
    <property type="evidence" value="ECO:0007669"/>
    <property type="project" value="TreeGrafter"/>
</dbReference>
<dbReference type="GO" id="GO:0000902">
    <property type="term" value="P:cell morphogenesis"/>
    <property type="evidence" value="ECO:0007669"/>
    <property type="project" value="TreeGrafter"/>
</dbReference>
<proteinExistence type="predicted"/>
<gene>
    <name evidence="11" type="ORF">KIL84_009849</name>
</gene>
<keyword evidence="7" id="KW-0472">Membrane</keyword>
<dbReference type="InterPro" id="IPR000233">
    <property type="entry name" value="Cadherin_Y-type_LIR"/>
</dbReference>
<evidence type="ECO:0000256" key="4">
    <source>
        <dbReference type="ARBA" id="ARBA00022737"/>
    </source>
</evidence>
<dbReference type="GO" id="GO:0005912">
    <property type="term" value="C:adherens junction"/>
    <property type="evidence" value="ECO:0007669"/>
    <property type="project" value="TreeGrafter"/>
</dbReference>
<keyword evidence="4" id="KW-0677">Repeat</keyword>
<evidence type="ECO:0000256" key="9">
    <source>
        <dbReference type="SAM" id="MobiDB-lite"/>
    </source>
</evidence>
<comment type="caution">
    <text evidence="11">The sequence shown here is derived from an EMBL/GenBank/DDBJ whole genome shotgun (WGS) entry which is preliminary data.</text>
</comment>
<dbReference type="InterPro" id="IPR039808">
    <property type="entry name" value="Cadherin"/>
</dbReference>
<dbReference type="EMBL" id="JAHDVG010000467">
    <property type="protein sequence ID" value="KAH1182095.1"/>
    <property type="molecule type" value="Genomic_DNA"/>
</dbReference>
<evidence type="ECO:0000313" key="11">
    <source>
        <dbReference type="EMBL" id="KAH1182095.1"/>
    </source>
</evidence>
<dbReference type="PANTHER" id="PTHR24027:SF272">
    <property type="entry name" value="CADHERIN-24"/>
    <property type="match status" value="1"/>
</dbReference>
<evidence type="ECO:0000256" key="8">
    <source>
        <dbReference type="RuleBase" id="RU004357"/>
    </source>
</evidence>
<dbReference type="PANTHER" id="PTHR24027">
    <property type="entry name" value="CADHERIN-23"/>
    <property type="match status" value="1"/>
</dbReference>
<comment type="function">
    <text evidence="8">Cadherins are calcium-dependent cell adhesion proteins.</text>
</comment>
<evidence type="ECO:0000256" key="6">
    <source>
        <dbReference type="ARBA" id="ARBA00022989"/>
    </source>
</evidence>
<dbReference type="GO" id="GO:0045296">
    <property type="term" value="F:cadherin binding"/>
    <property type="evidence" value="ECO:0007669"/>
    <property type="project" value="TreeGrafter"/>
</dbReference>